<keyword evidence="8" id="KW-1185">Reference proteome</keyword>
<keyword evidence="2 4" id="KW-0238">DNA-binding</keyword>
<keyword evidence="1" id="KW-0805">Transcription regulation</keyword>
<reference evidence="7 8" key="1">
    <citation type="journal article" date="2023" name="Microbiol. Resour. Announc.">
        <title>Complete Genome Sequence of Mycobacterium wuenschmanii, a novel Nontuberculous Mycobacterium Isolated from a captive population of Amazon Milk Frogs.</title>
        <authorList>
            <person name="Hicks J."/>
            <person name="Zeineldin M."/>
            <person name="Ward H."/>
            <person name="Wuenschmann A."/>
            <person name="Camp P."/>
            <person name="Farrell D."/>
            <person name="Lehman K."/>
            <person name="Thacker T."/>
            <person name="Cuthbert E."/>
        </authorList>
    </citation>
    <scope>NUCLEOTIDE SEQUENCE [LARGE SCALE GENOMIC DNA]</scope>
    <source>
        <strain evidence="7 8">Wuenschmanii</strain>
    </source>
</reference>
<organism evidence="7 8">
    <name type="scientific">Candidatus Mycobacterium wuenschmannii</name>
    <dbReference type="NCBI Taxonomy" id="3027808"/>
    <lineage>
        <taxon>Bacteria</taxon>
        <taxon>Bacillati</taxon>
        <taxon>Actinomycetota</taxon>
        <taxon>Actinomycetes</taxon>
        <taxon>Mycobacteriales</taxon>
        <taxon>Mycobacteriaceae</taxon>
        <taxon>Mycobacterium</taxon>
    </lineage>
</organism>
<feature type="domain" description="HTH tetR-type" evidence="6">
    <location>
        <begin position="31"/>
        <end position="91"/>
    </location>
</feature>
<evidence type="ECO:0000256" key="1">
    <source>
        <dbReference type="ARBA" id="ARBA00023015"/>
    </source>
</evidence>
<dbReference type="Pfam" id="PF00440">
    <property type="entry name" value="TetR_N"/>
    <property type="match status" value="1"/>
</dbReference>
<keyword evidence="3" id="KW-0804">Transcription</keyword>
<evidence type="ECO:0000259" key="6">
    <source>
        <dbReference type="PROSITE" id="PS50977"/>
    </source>
</evidence>
<proteinExistence type="predicted"/>
<name>A0ABY8VX60_9MYCO</name>
<evidence type="ECO:0000256" key="5">
    <source>
        <dbReference type="SAM" id="MobiDB-lite"/>
    </source>
</evidence>
<feature type="DNA-binding region" description="H-T-H motif" evidence="4">
    <location>
        <begin position="54"/>
        <end position="73"/>
    </location>
</feature>
<dbReference type="PANTHER" id="PTHR30055:SF234">
    <property type="entry name" value="HTH-TYPE TRANSCRIPTIONAL REGULATOR BETI"/>
    <property type="match status" value="1"/>
</dbReference>
<dbReference type="PRINTS" id="PR00455">
    <property type="entry name" value="HTHTETR"/>
</dbReference>
<feature type="compositionally biased region" description="Basic and acidic residues" evidence="5">
    <location>
        <begin position="18"/>
        <end position="29"/>
    </location>
</feature>
<dbReference type="Proteomes" id="UP001236585">
    <property type="component" value="Chromosome"/>
</dbReference>
<evidence type="ECO:0000313" key="7">
    <source>
        <dbReference type="EMBL" id="WIM88082.1"/>
    </source>
</evidence>
<dbReference type="Pfam" id="PF17925">
    <property type="entry name" value="TetR_C_20"/>
    <property type="match status" value="1"/>
</dbReference>
<dbReference type="RefSeq" id="WP_285188098.1">
    <property type="nucleotide sequence ID" value="NZ_CP126981.1"/>
</dbReference>
<dbReference type="InterPro" id="IPR009057">
    <property type="entry name" value="Homeodomain-like_sf"/>
</dbReference>
<dbReference type="Gene3D" id="1.10.357.10">
    <property type="entry name" value="Tetracycline Repressor, domain 2"/>
    <property type="match status" value="1"/>
</dbReference>
<dbReference type="PROSITE" id="PS50977">
    <property type="entry name" value="HTH_TETR_2"/>
    <property type="match status" value="1"/>
</dbReference>
<accession>A0ABY8VX60</accession>
<dbReference type="EMBL" id="CP126981">
    <property type="protein sequence ID" value="WIM88082.1"/>
    <property type="molecule type" value="Genomic_DNA"/>
</dbReference>
<feature type="region of interest" description="Disordered" evidence="5">
    <location>
        <begin position="10"/>
        <end position="29"/>
    </location>
</feature>
<gene>
    <name evidence="7" type="ORF">PT015_00680</name>
</gene>
<evidence type="ECO:0000256" key="4">
    <source>
        <dbReference type="PROSITE-ProRule" id="PRU00335"/>
    </source>
</evidence>
<dbReference type="InterPro" id="IPR050109">
    <property type="entry name" value="HTH-type_TetR-like_transc_reg"/>
</dbReference>
<evidence type="ECO:0000313" key="8">
    <source>
        <dbReference type="Proteomes" id="UP001236585"/>
    </source>
</evidence>
<protein>
    <submittedName>
        <fullName evidence="7">TetR family transcriptional regulator</fullName>
    </submittedName>
</protein>
<dbReference type="PANTHER" id="PTHR30055">
    <property type="entry name" value="HTH-TYPE TRANSCRIPTIONAL REGULATOR RUTR"/>
    <property type="match status" value="1"/>
</dbReference>
<evidence type="ECO:0000256" key="3">
    <source>
        <dbReference type="ARBA" id="ARBA00023163"/>
    </source>
</evidence>
<sequence length="214" mass="22939">MPLSADKDWACDIGPGHTEPDTDPEPHSDVRHYRADILTAAIESAGCGGFHDVHMRDVATRANVSIATLYHHFPSKVHLLVGALSAELTAYAAALGATGAGAVGRVESLRGGINALIDVMQRRAAATDAMTHAYAAAYAMGIAEADVVRAQTVAIFTDLLGEGPTRPYGEVAELLTDVWTWEIFGLVQRRRTFEQFRARLMATTDALARHTLSG</sequence>
<dbReference type="SUPFAM" id="SSF46689">
    <property type="entry name" value="Homeodomain-like"/>
    <property type="match status" value="1"/>
</dbReference>
<evidence type="ECO:0000256" key="2">
    <source>
        <dbReference type="ARBA" id="ARBA00023125"/>
    </source>
</evidence>
<dbReference type="InterPro" id="IPR041642">
    <property type="entry name" value="KstR_C"/>
</dbReference>
<dbReference type="InterPro" id="IPR001647">
    <property type="entry name" value="HTH_TetR"/>
</dbReference>